<dbReference type="Pfam" id="PF16069">
    <property type="entry name" value="DUF4811"/>
    <property type="match status" value="1"/>
</dbReference>
<dbReference type="STRING" id="1620.IV67_GL001061"/>
<dbReference type="InterPro" id="IPR032083">
    <property type="entry name" value="DUF4811"/>
</dbReference>
<protein>
    <recommendedName>
        <fullName evidence="3">DUF4811 domain-containing protein</fullName>
    </recommendedName>
</protein>
<evidence type="ECO:0000313" key="1">
    <source>
        <dbReference type="EMBL" id="KRN76011.1"/>
    </source>
</evidence>
<evidence type="ECO:0000313" key="2">
    <source>
        <dbReference type="Proteomes" id="UP000051673"/>
    </source>
</evidence>
<gene>
    <name evidence="1" type="ORF">IV67_GL001061</name>
</gene>
<organism evidence="1 2">
    <name type="scientific">Weissella minor</name>
    <dbReference type="NCBI Taxonomy" id="1620"/>
    <lineage>
        <taxon>Bacteria</taxon>
        <taxon>Bacillati</taxon>
        <taxon>Bacillota</taxon>
        <taxon>Bacilli</taxon>
        <taxon>Lactobacillales</taxon>
        <taxon>Lactobacillaceae</taxon>
        <taxon>Weissella</taxon>
    </lineage>
</organism>
<name>A0A0R2JFB6_9LACO</name>
<proteinExistence type="predicted"/>
<dbReference type="EMBL" id="JQCD01000031">
    <property type="protein sequence ID" value="KRN76011.1"/>
    <property type="molecule type" value="Genomic_DNA"/>
</dbReference>
<dbReference type="Proteomes" id="UP000051673">
    <property type="component" value="Unassembled WGS sequence"/>
</dbReference>
<keyword evidence="2" id="KW-1185">Reference proteome</keyword>
<comment type="caution">
    <text evidence="1">The sequence shown here is derived from an EMBL/GenBank/DDBJ whole genome shotgun (WGS) entry which is preliminary data.</text>
</comment>
<accession>A0A0R2JFB6</accession>
<dbReference type="AlphaFoldDB" id="A0A0R2JFB6"/>
<sequence length="208" mass="23948">MGIVLIAGNLWGLHVADDKHLFMTRNEESRTEKIEPAAQVGKYNFITTQKIGDNKRYTYQLNDKSYQTLAKNTTMTLKTGSPATLKTSVTTFVESNVFDRFMRLGKNSQDQADTAYTMTVPKDWHIVSTDQFDKLEKIATASDENLSDNVAKRVKDEYARAYDENHNFLKDKNAQKKLQDKIVADETKKSEEKINKQIEKQLKDWNIK</sequence>
<evidence type="ECO:0008006" key="3">
    <source>
        <dbReference type="Google" id="ProtNLM"/>
    </source>
</evidence>
<dbReference type="PATRIC" id="fig|1620.3.peg.1076"/>
<reference evidence="1 2" key="1">
    <citation type="journal article" date="2015" name="Genome Announc.">
        <title>Expanding the biotechnology potential of lactobacilli through comparative genomics of 213 strains and associated genera.</title>
        <authorList>
            <person name="Sun Z."/>
            <person name="Harris H.M."/>
            <person name="McCann A."/>
            <person name="Guo C."/>
            <person name="Argimon S."/>
            <person name="Zhang W."/>
            <person name="Yang X."/>
            <person name="Jeffery I.B."/>
            <person name="Cooney J.C."/>
            <person name="Kagawa T.F."/>
            <person name="Liu W."/>
            <person name="Song Y."/>
            <person name="Salvetti E."/>
            <person name="Wrobel A."/>
            <person name="Rasinkangas P."/>
            <person name="Parkhill J."/>
            <person name="Rea M.C."/>
            <person name="O'Sullivan O."/>
            <person name="Ritari J."/>
            <person name="Douillard F.P."/>
            <person name="Paul Ross R."/>
            <person name="Yang R."/>
            <person name="Briner A.E."/>
            <person name="Felis G.E."/>
            <person name="de Vos W.M."/>
            <person name="Barrangou R."/>
            <person name="Klaenhammer T.R."/>
            <person name="Caufield P.W."/>
            <person name="Cui Y."/>
            <person name="Zhang H."/>
            <person name="O'Toole P.W."/>
        </authorList>
    </citation>
    <scope>NUCLEOTIDE SEQUENCE [LARGE SCALE GENOMIC DNA]</scope>
    <source>
        <strain evidence="1 2">DSM 20014</strain>
    </source>
</reference>